<comment type="caution">
    <text evidence="1">The sequence shown here is derived from an EMBL/GenBank/DDBJ whole genome shotgun (WGS) entry which is preliminary data.</text>
</comment>
<dbReference type="Proteomes" id="UP001381693">
    <property type="component" value="Unassembled WGS sequence"/>
</dbReference>
<keyword evidence="2" id="KW-1185">Reference proteome</keyword>
<dbReference type="EMBL" id="JAXCGZ010002061">
    <property type="protein sequence ID" value="KAK7084523.1"/>
    <property type="molecule type" value="Genomic_DNA"/>
</dbReference>
<name>A0AAN8XRV0_HALRR</name>
<gene>
    <name evidence="1" type="ORF">SK128_006242</name>
</gene>
<protein>
    <submittedName>
        <fullName evidence="1">Uncharacterized protein</fullName>
    </submittedName>
</protein>
<evidence type="ECO:0000313" key="1">
    <source>
        <dbReference type="EMBL" id="KAK7084523.1"/>
    </source>
</evidence>
<proteinExistence type="predicted"/>
<sequence>METCCVHIATDVDPKVLQKMPVTNEVKRECGTLWLSYITDSRIEWACRVARDLLPDDCKTVYCCPCLAFCVEGSSVIPKEHTIFQPHLVRWPEKFFCHLVMPEREGTMAVVSYSNQSVCIISTLGNGRPIINPATPRVLT</sequence>
<organism evidence="1 2">
    <name type="scientific">Halocaridina rubra</name>
    <name type="common">Hawaiian red shrimp</name>
    <dbReference type="NCBI Taxonomy" id="373956"/>
    <lineage>
        <taxon>Eukaryota</taxon>
        <taxon>Metazoa</taxon>
        <taxon>Ecdysozoa</taxon>
        <taxon>Arthropoda</taxon>
        <taxon>Crustacea</taxon>
        <taxon>Multicrustacea</taxon>
        <taxon>Malacostraca</taxon>
        <taxon>Eumalacostraca</taxon>
        <taxon>Eucarida</taxon>
        <taxon>Decapoda</taxon>
        <taxon>Pleocyemata</taxon>
        <taxon>Caridea</taxon>
        <taxon>Atyoidea</taxon>
        <taxon>Atyidae</taxon>
        <taxon>Halocaridina</taxon>
    </lineage>
</organism>
<dbReference type="AlphaFoldDB" id="A0AAN8XRV0"/>
<reference evidence="1 2" key="1">
    <citation type="submission" date="2023-11" db="EMBL/GenBank/DDBJ databases">
        <title>Halocaridina rubra genome assembly.</title>
        <authorList>
            <person name="Smith C."/>
        </authorList>
    </citation>
    <scope>NUCLEOTIDE SEQUENCE [LARGE SCALE GENOMIC DNA]</scope>
    <source>
        <strain evidence="1">EP-1</strain>
        <tissue evidence="1">Whole</tissue>
    </source>
</reference>
<accession>A0AAN8XRV0</accession>
<evidence type="ECO:0000313" key="2">
    <source>
        <dbReference type="Proteomes" id="UP001381693"/>
    </source>
</evidence>